<dbReference type="AlphaFoldDB" id="A0AAN9U5V8"/>
<dbReference type="Proteomes" id="UP001320245">
    <property type="component" value="Unassembled WGS sequence"/>
</dbReference>
<feature type="compositionally biased region" description="Low complexity" evidence="1">
    <location>
        <begin position="177"/>
        <end position="188"/>
    </location>
</feature>
<comment type="caution">
    <text evidence="2">The sequence shown here is derived from an EMBL/GenBank/DDBJ whole genome shotgun (WGS) entry which is preliminary data.</text>
</comment>
<feature type="compositionally biased region" description="Pro residues" evidence="1">
    <location>
        <begin position="189"/>
        <end position="198"/>
    </location>
</feature>
<evidence type="ECO:0000313" key="2">
    <source>
        <dbReference type="EMBL" id="KAK7740551.1"/>
    </source>
</evidence>
<sequence length="321" mass="34857">MPVDDTSSIYAEVKAWIAQQEAYEATTKTPAPLTNAQRKALEVLRIPIALPSPPELDDVDYISLLNRYRQAHPGGNDIKLEPEAASSKVVGDAVRFICPFTLSEASGHLTAPVASFPAVGYGIEKHGDYPPVFTNKKAAKQFTAKCAVDWLIAHLLMPSNLLDVTFPKGYVPTRLGSASPQSSSSSSSSPPPPPPPSTKQPADKEGPKDNGVQLPPQPRSSKGASTVDFEDDSLPATQRVTALCRILGMQAPRYSITRSNPDVDKYFDGRPDFGSDPHHIPEGLGRVMWVVGSEKARQAVAGYVLDYLLTIYHERKRQLEA</sequence>
<accession>A0AAN9U5V8</accession>
<name>A0AAN9U5V8_9PEZI</name>
<reference evidence="2 3" key="1">
    <citation type="journal article" date="2023" name="PLoS ONE">
        <title>Cytospora paraplurivora sp. nov. isolated from orchards with fruit tree decline syndrome in Ontario, Canada.</title>
        <authorList>
            <person name="Ilyukhin E."/>
            <person name="Nguyen H.D.T."/>
            <person name="Castle A.J."/>
            <person name="Ellouze W."/>
        </authorList>
    </citation>
    <scope>NUCLEOTIDE SEQUENCE [LARGE SCALE GENOMIC DNA]</scope>
    <source>
        <strain evidence="2 3">FDS-564</strain>
    </source>
</reference>
<proteinExistence type="predicted"/>
<keyword evidence="3" id="KW-1185">Reference proteome</keyword>
<dbReference type="EMBL" id="JAJSPL020000020">
    <property type="protein sequence ID" value="KAK7740551.1"/>
    <property type="molecule type" value="Genomic_DNA"/>
</dbReference>
<gene>
    <name evidence="2" type="ORF">SLS53_005395</name>
</gene>
<feature type="region of interest" description="Disordered" evidence="1">
    <location>
        <begin position="175"/>
        <end position="232"/>
    </location>
</feature>
<evidence type="ECO:0000256" key="1">
    <source>
        <dbReference type="SAM" id="MobiDB-lite"/>
    </source>
</evidence>
<organism evidence="2 3">
    <name type="scientific">Cytospora paraplurivora</name>
    <dbReference type="NCBI Taxonomy" id="2898453"/>
    <lineage>
        <taxon>Eukaryota</taxon>
        <taxon>Fungi</taxon>
        <taxon>Dikarya</taxon>
        <taxon>Ascomycota</taxon>
        <taxon>Pezizomycotina</taxon>
        <taxon>Sordariomycetes</taxon>
        <taxon>Sordariomycetidae</taxon>
        <taxon>Diaporthales</taxon>
        <taxon>Cytosporaceae</taxon>
        <taxon>Cytospora</taxon>
    </lineage>
</organism>
<protein>
    <submittedName>
        <fullName evidence="2">Uncharacterized protein</fullName>
    </submittedName>
</protein>
<evidence type="ECO:0000313" key="3">
    <source>
        <dbReference type="Proteomes" id="UP001320245"/>
    </source>
</evidence>